<name>A0A4Y2UIM0_ARAVE</name>
<gene>
    <name evidence="1" type="ORF">AVEN_44859_1</name>
</gene>
<dbReference type="EMBL" id="BGPR01037367">
    <property type="protein sequence ID" value="GBO12929.1"/>
    <property type="molecule type" value="Genomic_DNA"/>
</dbReference>
<accession>A0A4Y2UIM0</accession>
<protein>
    <submittedName>
        <fullName evidence="1">Uncharacterized protein</fullName>
    </submittedName>
</protein>
<reference evidence="1 2" key="1">
    <citation type="journal article" date="2019" name="Sci. Rep.">
        <title>Orb-weaving spider Araneus ventricosus genome elucidates the spidroin gene catalogue.</title>
        <authorList>
            <person name="Kono N."/>
            <person name="Nakamura H."/>
            <person name="Ohtoshi R."/>
            <person name="Moran D.A.P."/>
            <person name="Shinohara A."/>
            <person name="Yoshida Y."/>
            <person name="Fujiwara M."/>
            <person name="Mori M."/>
            <person name="Tomita M."/>
            <person name="Arakawa K."/>
        </authorList>
    </citation>
    <scope>NUCLEOTIDE SEQUENCE [LARGE SCALE GENOMIC DNA]</scope>
</reference>
<keyword evidence="2" id="KW-1185">Reference proteome</keyword>
<proteinExistence type="predicted"/>
<dbReference type="AlphaFoldDB" id="A0A4Y2UIM0"/>
<evidence type="ECO:0000313" key="2">
    <source>
        <dbReference type="Proteomes" id="UP000499080"/>
    </source>
</evidence>
<sequence>MSCAENISVNEASTQVILQDLLNQTVKQLFKSSEKDFFYLSRKILKYFLISKWDFDSSSKQFEYKQPFEDLTAIDASIFVTSLVPVNALRNRDEQQHTGLQIIHDRLLDIVDQYDSSSFSNRYKFRNRKLYM</sequence>
<dbReference type="Proteomes" id="UP000499080">
    <property type="component" value="Unassembled WGS sequence"/>
</dbReference>
<organism evidence="1 2">
    <name type="scientific">Araneus ventricosus</name>
    <name type="common">Orbweaver spider</name>
    <name type="synonym">Epeira ventricosa</name>
    <dbReference type="NCBI Taxonomy" id="182803"/>
    <lineage>
        <taxon>Eukaryota</taxon>
        <taxon>Metazoa</taxon>
        <taxon>Ecdysozoa</taxon>
        <taxon>Arthropoda</taxon>
        <taxon>Chelicerata</taxon>
        <taxon>Arachnida</taxon>
        <taxon>Araneae</taxon>
        <taxon>Araneomorphae</taxon>
        <taxon>Entelegynae</taxon>
        <taxon>Araneoidea</taxon>
        <taxon>Araneidae</taxon>
        <taxon>Araneus</taxon>
    </lineage>
</organism>
<evidence type="ECO:0000313" key="1">
    <source>
        <dbReference type="EMBL" id="GBO12929.1"/>
    </source>
</evidence>
<comment type="caution">
    <text evidence="1">The sequence shown here is derived from an EMBL/GenBank/DDBJ whole genome shotgun (WGS) entry which is preliminary data.</text>
</comment>